<feature type="domain" description="BTB" evidence="1">
    <location>
        <begin position="12"/>
        <end position="82"/>
    </location>
</feature>
<keyword evidence="3" id="KW-1185">Reference proteome</keyword>
<gene>
    <name evidence="2" type="ORF">GSTUM_00011464001</name>
</gene>
<dbReference type="SUPFAM" id="SSF54695">
    <property type="entry name" value="POZ domain"/>
    <property type="match status" value="1"/>
</dbReference>
<dbReference type="AlphaFoldDB" id="D5GNS8"/>
<name>D5GNS8_TUBMM</name>
<reference evidence="2 3" key="1">
    <citation type="journal article" date="2010" name="Nature">
        <title>Perigord black truffle genome uncovers evolutionary origins and mechanisms of symbiosis.</title>
        <authorList>
            <person name="Martin F."/>
            <person name="Kohler A."/>
            <person name="Murat C."/>
            <person name="Balestrini R."/>
            <person name="Coutinho P.M."/>
            <person name="Jaillon O."/>
            <person name="Montanini B."/>
            <person name="Morin E."/>
            <person name="Noel B."/>
            <person name="Percudani R."/>
            <person name="Porcel B."/>
            <person name="Rubini A."/>
            <person name="Amicucci A."/>
            <person name="Amselem J."/>
            <person name="Anthouard V."/>
            <person name="Arcioni S."/>
            <person name="Artiguenave F."/>
            <person name="Aury J.M."/>
            <person name="Ballario P."/>
            <person name="Bolchi A."/>
            <person name="Brenna A."/>
            <person name="Brun A."/>
            <person name="Buee M."/>
            <person name="Cantarel B."/>
            <person name="Chevalier G."/>
            <person name="Couloux A."/>
            <person name="Da Silva C."/>
            <person name="Denoeud F."/>
            <person name="Duplessis S."/>
            <person name="Ghignone S."/>
            <person name="Hilselberger B."/>
            <person name="Iotti M."/>
            <person name="Marcais B."/>
            <person name="Mello A."/>
            <person name="Miranda M."/>
            <person name="Pacioni G."/>
            <person name="Quesneville H."/>
            <person name="Riccioni C."/>
            <person name="Ruotolo R."/>
            <person name="Splivallo R."/>
            <person name="Stocchi V."/>
            <person name="Tisserant E."/>
            <person name="Viscomi A.R."/>
            <person name="Zambonelli A."/>
            <person name="Zampieri E."/>
            <person name="Henrissat B."/>
            <person name="Lebrun M.H."/>
            <person name="Paolocci F."/>
            <person name="Bonfante P."/>
            <person name="Ottonello S."/>
            <person name="Wincker P."/>
        </authorList>
    </citation>
    <scope>NUCLEOTIDE SEQUENCE [LARGE SCALE GENOMIC DNA]</scope>
    <source>
        <strain evidence="2 3">Mel28</strain>
    </source>
</reference>
<dbReference type="STRING" id="656061.D5GNS8"/>
<organism evidence="2 3">
    <name type="scientific">Tuber melanosporum (strain Mel28)</name>
    <name type="common">Perigord black truffle</name>
    <dbReference type="NCBI Taxonomy" id="656061"/>
    <lineage>
        <taxon>Eukaryota</taxon>
        <taxon>Fungi</taxon>
        <taxon>Dikarya</taxon>
        <taxon>Ascomycota</taxon>
        <taxon>Pezizomycotina</taxon>
        <taxon>Pezizomycetes</taxon>
        <taxon>Pezizales</taxon>
        <taxon>Tuberaceae</taxon>
        <taxon>Tuber</taxon>
    </lineage>
</organism>
<accession>D5GNS8</accession>
<dbReference type="EMBL" id="FN430368">
    <property type="protein sequence ID" value="CAZ86171.1"/>
    <property type="molecule type" value="Genomic_DNA"/>
</dbReference>
<evidence type="ECO:0000259" key="1">
    <source>
        <dbReference type="PROSITE" id="PS50097"/>
    </source>
</evidence>
<dbReference type="GeneID" id="9182806"/>
<dbReference type="CDD" id="cd18186">
    <property type="entry name" value="BTB_POZ_ZBTB_KLHL-like"/>
    <property type="match status" value="1"/>
</dbReference>
<dbReference type="Gene3D" id="3.30.710.10">
    <property type="entry name" value="Potassium Channel Kv1.1, Chain A"/>
    <property type="match status" value="1"/>
</dbReference>
<dbReference type="KEGG" id="tml:GSTUM_00011464001"/>
<dbReference type="Proteomes" id="UP000006911">
    <property type="component" value="Unassembled WGS sequence"/>
</dbReference>
<dbReference type="HOGENOM" id="CLU_915836_0_0_1"/>
<dbReference type="InterPro" id="IPR000210">
    <property type="entry name" value="BTB/POZ_dom"/>
</dbReference>
<proteinExistence type="predicted"/>
<dbReference type="InterPro" id="IPR011333">
    <property type="entry name" value="SKP1/BTB/POZ_sf"/>
</dbReference>
<evidence type="ECO:0000313" key="2">
    <source>
        <dbReference type="EMBL" id="CAZ86171.1"/>
    </source>
</evidence>
<dbReference type="PROSITE" id="PS50097">
    <property type="entry name" value="BTB"/>
    <property type="match status" value="1"/>
</dbReference>
<sequence length="304" mass="32769">MDSTTKAIDPYGDVIVLLPTATATTKLRVSSKILSTASLVFRSMFSRRYREGAALASTTALVEIEFPDDPPQALEAVFNVLHFRHDCVSADVSHDVLYEIALVADKYDLVVALGPWKEEGFREGCRRAVMQDLGCGDDGDGENDGGKGEKGGENVWDYDVLPEKLVGLISAYRISTIKSLLSVTAQFRSLYQGPGMKCKLTRPSTAFLSNEKALICDAAILGSLIRHEAAIGIFPVPSPPYNGISVESLALSMKKLLCFVDITMGHGSCTISGQVVKMVNEVLAGVGTSDIWDSARNTDGERGQ</sequence>
<protein>
    <submittedName>
        <fullName evidence="2">(Perigord truffle) hypothetical protein</fullName>
    </submittedName>
</protein>
<evidence type="ECO:0000313" key="3">
    <source>
        <dbReference type="Proteomes" id="UP000006911"/>
    </source>
</evidence>
<dbReference type="InParanoid" id="D5GNS8"/>
<dbReference type="RefSeq" id="XP_002841980.1">
    <property type="nucleotide sequence ID" value="XM_002841934.1"/>
</dbReference>